<sequence>MTTYRWRGLRTGSIEHLDVLRRDDHLRARSVVDLGPVRLEYAMDLDLAWVFQALRLRSSDGRQLDLSRDDGGDWWVDGVLRPDLADAVDVDLSFSPFTNTLPIRRLGLTVEAAADIVTAYVDGESFEVAPDPQRYTRLAADRYVYESRDDDFHSEISVDADGFVVDHPGLFTRRPPGA</sequence>
<accession>A0A1T5LPD6</accession>
<dbReference type="RefSeq" id="WP_079576034.1">
    <property type="nucleotide sequence ID" value="NZ_FUZQ01000007.1"/>
</dbReference>
<protein>
    <recommendedName>
        <fullName evidence="3">Glycolipid-binding</fullName>
    </recommendedName>
</protein>
<proteinExistence type="predicted"/>
<dbReference type="OrthoDB" id="7347529at2"/>
<name>A0A1T5LPD6_9MICO</name>
<dbReference type="Pfam" id="PF06475">
    <property type="entry name" value="Glycolipid_bind"/>
    <property type="match status" value="1"/>
</dbReference>
<dbReference type="EMBL" id="FUZQ01000007">
    <property type="protein sequence ID" value="SKC77735.1"/>
    <property type="molecule type" value="Genomic_DNA"/>
</dbReference>
<dbReference type="SUPFAM" id="SSF159275">
    <property type="entry name" value="PA1994-like"/>
    <property type="match status" value="1"/>
</dbReference>
<evidence type="ECO:0000313" key="1">
    <source>
        <dbReference type="EMBL" id="SKC77735.1"/>
    </source>
</evidence>
<organism evidence="1 2">
    <name type="scientific">Krasilnikoviella flava</name>
    <dbReference type="NCBI Taxonomy" id="526729"/>
    <lineage>
        <taxon>Bacteria</taxon>
        <taxon>Bacillati</taxon>
        <taxon>Actinomycetota</taxon>
        <taxon>Actinomycetes</taxon>
        <taxon>Micrococcales</taxon>
        <taxon>Promicromonosporaceae</taxon>
        <taxon>Krasilnikoviella</taxon>
    </lineage>
</organism>
<reference evidence="1 2" key="1">
    <citation type="submission" date="2017-02" db="EMBL/GenBank/DDBJ databases">
        <authorList>
            <person name="Peterson S.W."/>
        </authorList>
    </citation>
    <scope>NUCLEOTIDE SEQUENCE [LARGE SCALE GENOMIC DNA]</scope>
    <source>
        <strain evidence="1 2">DSM 21481</strain>
    </source>
</reference>
<gene>
    <name evidence="1" type="ORF">SAMN04324258_3659</name>
</gene>
<dbReference type="AlphaFoldDB" id="A0A1T5LPD6"/>
<dbReference type="Proteomes" id="UP000189777">
    <property type="component" value="Unassembled WGS sequence"/>
</dbReference>
<evidence type="ECO:0000313" key="2">
    <source>
        <dbReference type="Proteomes" id="UP000189777"/>
    </source>
</evidence>
<keyword evidence="2" id="KW-1185">Reference proteome</keyword>
<evidence type="ECO:0008006" key="3">
    <source>
        <dbReference type="Google" id="ProtNLM"/>
    </source>
</evidence>
<dbReference type="InterPro" id="IPR009467">
    <property type="entry name" value="Glycolipid-bd_prot_put"/>
</dbReference>